<dbReference type="GO" id="GO:0030632">
    <property type="term" value="P:D-alanine biosynthetic process"/>
    <property type="evidence" value="ECO:0007669"/>
    <property type="project" value="UniProtKB-UniRule"/>
</dbReference>
<comment type="function">
    <text evidence="4">Catalyzes the interconversion of L-alanine and D-alanine. May also act on other amino acids.</text>
</comment>
<evidence type="ECO:0000256" key="3">
    <source>
        <dbReference type="ARBA" id="ARBA00023235"/>
    </source>
</evidence>
<dbReference type="AlphaFoldDB" id="A0A100VI07"/>
<dbReference type="HAMAP" id="MF_01201">
    <property type="entry name" value="Ala_racemase"/>
    <property type="match status" value="1"/>
</dbReference>
<dbReference type="GO" id="GO:0030170">
    <property type="term" value="F:pyridoxal phosphate binding"/>
    <property type="evidence" value="ECO:0007669"/>
    <property type="project" value="UniProtKB-UniRule"/>
</dbReference>
<dbReference type="Pfam" id="PF00842">
    <property type="entry name" value="Ala_racemase_C"/>
    <property type="match status" value="1"/>
</dbReference>
<dbReference type="GO" id="GO:0005829">
    <property type="term" value="C:cytosol"/>
    <property type="evidence" value="ECO:0007669"/>
    <property type="project" value="TreeGrafter"/>
</dbReference>
<dbReference type="InterPro" id="IPR020622">
    <property type="entry name" value="Ala_racemase_pyridoxalP-BS"/>
</dbReference>
<comment type="caution">
    <text evidence="8">The sequence shown here is derived from an EMBL/GenBank/DDBJ whole genome shotgun (WGS) entry which is preliminary data.</text>
</comment>
<dbReference type="GO" id="GO:0009252">
    <property type="term" value="P:peptidoglycan biosynthetic process"/>
    <property type="evidence" value="ECO:0007669"/>
    <property type="project" value="TreeGrafter"/>
</dbReference>
<evidence type="ECO:0000259" key="7">
    <source>
        <dbReference type="SMART" id="SM01005"/>
    </source>
</evidence>
<dbReference type="InterPro" id="IPR009006">
    <property type="entry name" value="Ala_racemase/Decarboxylase_C"/>
</dbReference>
<dbReference type="InterPro" id="IPR011079">
    <property type="entry name" value="Ala_racemase_C"/>
</dbReference>
<evidence type="ECO:0000256" key="2">
    <source>
        <dbReference type="ARBA" id="ARBA00022898"/>
    </source>
</evidence>
<dbReference type="Gene3D" id="2.40.37.10">
    <property type="entry name" value="Lyase, Ornithine Decarboxylase, Chain A, domain 1"/>
    <property type="match status" value="1"/>
</dbReference>
<feature type="active site" description="Proton acceptor; specific for L-alanine" evidence="4">
    <location>
        <position position="269"/>
    </location>
</feature>
<dbReference type="PROSITE" id="PS00395">
    <property type="entry name" value="ALANINE_RACEMASE"/>
    <property type="match status" value="1"/>
</dbReference>
<feature type="binding site" evidence="4 6">
    <location>
        <position position="317"/>
    </location>
    <ligand>
        <name>substrate</name>
    </ligand>
</feature>
<feature type="active site" description="Proton acceptor; specific for D-alanine" evidence="4">
    <location>
        <position position="39"/>
    </location>
</feature>
<evidence type="ECO:0000256" key="4">
    <source>
        <dbReference type="HAMAP-Rule" id="MF_01201"/>
    </source>
</evidence>
<protein>
    <recommendedName>
        <fullName evidence="4">Alanine racemase</fullName>
        <ecNumber evidence="4">5.1.1.1</ecNumber>
    </recommendedName>
</protein>
<dbReference type="Gene3D" id="3.20.20.10">
    <property type="entry name" value="Alanine racemase"/>
    <property type="match status" value="1"/>
</dbReference>
<evidence type="ECO:0000256" key="1">
    <source>
        <dbReference type="ARBA" id="ARBA00001933"/>
    </source>
</evidence>
<comment type="cofactor">
    <cofactor evidence="1 4 5">
        <name>pyridoxal 5'-phosphate</name>
        <dbReference type="ChEBI" id="CHEBI:597326"/>
    </cofactor>
</comment>
<dbReference type="SUPFAM" id="SSF51419">
    <property type="entry name" value="PLP-binding barrel"/>
    <property type="match status" value="1"/>
</dbReference>
<dbReference type="PRINTS" id="PR00992">
    <property type="entry name" value="ALARACEMASE"/>
</dbReference>
<dbReference type="PANTHER" id="PTHR30511:SF0">
    <property type="entry name" value="ALANINE RACEMASE, CATABOLIC-RELATED"/>
    <property type="match status" value="1"/>
</dbReference>
<comment type="pathway">
    <text evidence="4">Amino-acid biosynthesis; D-alanine biosynthesis; D-alanine from L-alanine: step 1/1.</text>
</comment>
<comment type="catalytic activity">
    <reaction evidence="4">
        <text>L-alanine = D-alanine</text>
        <dbReference type="Rhea" id="RHEA:20249"/>
        <dbReference type="ChEBI" id="CHEBI:57416"/>
        <dbReference type="ChEBI" id="CHEBI:57972"/>
        <dbReference type="EC" id="5.1.1.1"/>
    </reaction>
</comment>
<dbReference type="Proteomes" id="UP000069697">
    <property type="component" value="Unassembled WGS sequence"/>
</dbReference>
<feature type="modified residue" description="N6-(pyridoxal phosphate)lysine" evidence="4 5">
    <location>
        <position position="39"/>
    </location>
</feature>
<reference evidence="9" key="2">
    <citation type="submission" date="2016-01" db="EMBL/GenBank/DDBJ databases">
        <title>Draft Genome Sequence of Paenibacillus amylolyticus Heshi-A3 that Was Isolated from Fermented Rice Bran with Aging Salted Mackerel, Which Was Named Heshiko as Traditional Fermented Seafood in Japan.</title>
        <authorList>
            <person name="Akuzawa S."/>
            <person name="Nakagawa J."/>
            <person name="Kanekatsu T."/>
            <person name="Kubota E."/>
            <person name="Ohtake R."/>
            <person name="Suzuki T."/>
            <person name="Kanesaki Y."/>
        </authorList>
    </citation>
    <scope>NUCLEOTIDE SEQUENCE [LARGE SCALE GENOMIC DNA]</scope>
    <source>
        <strain evidence="9">Heshi-A3</strain>
    </source>
</reference>
<dbReference type="RefSeq" id="WP_062833105.1">
    <property type="nucleotide sequence ID" value="NZ_BCNV01000001.1"/>
</dbReference>
<feature type="binding site" evidence="4 6">
    <location>
        <position position="138"/>
    </location>
    <ligand>
        <name>substrate</name>
    </ligand>
</feature>
<dbReference type="NCBIfam" id="TIGR00492">
    <property type="entry name" value="alr"/>
    <property type="match status" value="1"/>
</dbReference>
<comment type="similarity">
    <text evidence="4">Belongs to the alanine racemase family.</text>
</comment>
<accession>A0A100VI07</accession>
<dbReference type="InterPro" id="IPR001608">
    <property type="entry name" value="Ala_racemase_N"/>
</dbReference>
<sequence length="395" mass="43422">MQGQYRPTEAEINLDHLCTNVEAFREALPQGMKFLACVKANAYGHGAVETARELERVGVDYLSVAFLDEALELRQHGITIPILVLGYTPPEGIAVAWKHDVTITLFSREVLDAIRHLDASTFANQLKVHIKIDSGMGRLGLLPGDEALAFIEEVASLDQVMLEGMFTHFAKADEEDKTYTLEQYRRFQSVVHALRDQGCVIPIIHTANSAAAIDTPELSYDMVRVGISLYGLYPSAQVNHQVVKLSPVLTLKTKAVLVKTLPPHWGISYGTRYVTQGHERIATLPIGYADGFSRMLTGKAQVLVRGRRVPVVGTICMDQCMVSLQSFAEEAEEIQVGEEVVLIGHQSGGVITADEVAIQLGTIAYEVICMMAHRIPRVYTRGGAEVARINPLLTS</sequence>
<dbReference type="EMBL" id="BCNV01000001">
    <property type="protein sequence ID" value="GAS80181.1"/>
    <property type="molecule type" value="Genomic_DNA"/>
</dbReference>
<reference evidence="8 9" key="1">
    <citation type="journal article" date="2016" name="Genome Announc.">
        <title>Draft Genome Sequence of Paenibacillus amylolyticus Heshi-A3, Isolated from Fermented Rice Bran in a Japanese Fermented Seafood Dish.</title>
        <authorList>
            <person name="Akuzawa S."/>
            <person name="Nagaoka J."/>
            <person name="Kanekatsu M."/>
            <person name="Kubota E."/>
            <person name="Ohtake R."/>
            <person name="Suzuki T."/>
            <person name="Kanesaki Y."/>
        </authorList>
    </citation>
    <scope>NUCLEOTIDE SEQUENCE [LARGE SCALE GENOMIC DNA]</scope>
    <source>
        <strain evidence="8 9">Heshi-A3</strain>
    </source>
</reference>
<dbReference type="Pfam" id="PF01168">
    <property type="entry name" value="Ala_racemase_N"/>
    <property type="match status" value="1"/>
</dbReference>
<keyword evidence="3 4" id="KW-0413">Isomerase</keyword>
<organism evidence="8 9">
    <name type="scientific">Paenibacillus amylolyticus</name>
    <dbReference type="NCBI Taxonomy" id="1451"/>
    <lineage>
        <taxon>Bacteria</taxon>
        <taxon>Bacillati</taxon>
        <taxon>Bacillota</taxon>
        <taxon>Bacilli</taxon>
        <taxon>Bacillales</taxon>
        <taxon>Paenibacillaceae</taxon>
        <taxon>Paenibacillus</taxon>
    </lineage>
</organism>
<keyword evidence="2 4" id="KW-0663">Pyridoxal phosphate</keyword>
<dbReference type="UniPathway" id="UPA00042">
    <property type="reaction ID" value="UER00497"/>
</dbReference>
<evidence type="ECO:0000256" key="6">
    <source>
        <dbReference type="PIRSR" id="PIRSR600821-52"/>
    </source>
</evidence>
<dbReference type="CDD" id="cd00430">
    <property type="entry name" value="PLPDE_III_AR"/>
    <property type="match status" value="1"/>
</dbReference>
<dbReference type="InterPro" id="IPR000821">
    <property type="entry name" value="Ala_racemase"/>
</dbReference>
<evidence type="ECO:0000256" key="5">
    <source>
        <dbReference type="PIRSR" id="PIRSR600821-50"/>
    </source>
</evidence>
<dbReference type="InterPro" id="IPR029066">
    <property type="entry name" value="PLP-binding_barrel"/>
</dbReference>
<evidence type="ECO:0000313" key="8">
    <source>
        <dbReference type="EMBL" id="GAS80181.1"/>
    </source>
</evidence>
<dbReference type="SMART" id="SM01005">
    <property type="entry name" value="Ala_racemase_C"/>
    <property type="match status" value="1"/>
</dbReference>
<evidence type="ECO:0000313" key="9">
    <source>
        <dbReference type="Proteomes" id="UP000069697"/>
    </source>
</evidence>
<gene>
    <name evidence="8" type="ORF">PAHA3_0245</name>
</gene>
<dbReference type="EC" id="5.1.1.1" evidence="4"/>
<dbReference type="FunFam" id="3.20.20.10:FF:000002">
    <property type="entry name" value="Alanine racemase"/>
    <property type="match status" value="1"/>
</dbReference>
<dbReference type="GO" id="GO:0008784">
    <property type="term" value="F:alanine racemase activity"/>
    <property type="evidence" value="ECO:0007669"/>
    <property type="project" value="UniProtKB-UniRule"/>
</dbReference>
<name>A0A100VI07_PAEAM</name>
<feature type="domain" description="Alanine racemase C-terminal" evidence="7">
    <location>
        <begin position="248"/>
        <end position="380"/>
    </location>
</feature>
<dbReference type="PANTHER" id="PTHR30511">
    <property type="entry name" value="ALANINE RACEMASE"/>
    <property type="match status" value="1"/>
</dbReference>
<dbReference type="SUPFAM" id="SSF50621">
    <property type="entry name" value="Alanine racemase C-terminal domain-like"/>
    <property type="match status" value="1"/>
</dbReference>
<proteinExistence type="inferred from homology"/>